<dbReference type="Gene3D" id="3.50.50.60">
    <property type="entry name" value="FAD/NAD(P)-binding domain"/>
    <property type="match status" value="2"/>
</dbReference>
<comment type="caution">
    <text evidence="3">The sequence shown here is derived from an EMBL/GenBank/DDBJ whole genome shotgun (WGS) entry which is preliminary data.</text>
</comment>
<organism evidence="3 4">
    <name type="scientific">Methylomonas rivi</name>
    <dbReference type="NCBI Taxonomy" id="2952226"/>
    <lineage>
        <taxon>Bacteria</taxon>
        <taxon>Pseudomonadati</taxon>
        <taxon>Pseudomonadota</taxon>
        <taxon>Gammaproteobacteria</taxon>
        <taxon>Methylococcales</taxon>
        <taxon>Methylococcaceae</taxon>
        <taxon>Methylomonas</taxon>
    </lineage>
</organism>
<dbReference type="Pfam" id="PF13450">
    <property type="entry name" value="NAD_binding_8"/>
    <property type="match status" value="1"/>
</dbReference>
<dbReference type="SUPFAM" id="SSF51905">
    <property type="entry name" value="FAD/NAD(P)-binding domain"/>
    <property type="match status" value="1"/>
</dbReference>
<dbReference type="Proteomes" id="UP001524586">
    <property type="component" value="Unassembled WGS sequence"/>
</dbReference>
<evidence type="ECO:0000256" key="1">
    <source>
        <dbReference type="ARBA" id="ARBA00005995"/>
    </source>
</evidence>
<dbReference type="InterPro" id="IPR050703">
    <property type="entry name" value="Flavin_MAO"/>
</dbReference>
<dbReference type="Pfam" id="PF01593">
    <property type="entry name" value="Amino_oxidase"/>
    <property type="match status" value="1"/>
</dbReference>
<name>A0ABT1U7P1_9GAMM</name>
<dbReference type="RefSeq" id="WP_256616248.1">
    <property type="nucleotide sequence ID" value="NZ_JANIBK010000101.1"/>
</dbReference>
<evidence type="ECO:0000259" key="2">
    <source>
        <dbReference type="Pfam" id="PF01593"/>
    </source>
</evidence>
<dbReference type="PANTHER" id="PTHR43563:SF14">
    <property type="entry name" value="AMINE OXIDASE"/>
    <property type="match status" value="1"/>
</dbReference>
<protein>
    <submittedName>
        <fullName evidence="3">FAD-dependent oxidoreductase</fullName>
    </submittedName>
</protein>
<proteinExistence type="inferred from homology"/>
<dbReference type="PANTHER" id="PTHR43563">
    <property type="entry name" value="AMINE OXIDASE"/>
    <property type="match status" value="1"/>
</dbReference>
<dbReference type="SUPFAM" id="SSF54373">
    <property type="entry name" value="FAD-linked reductases, C-terminal domain"/>
    <property type="match status" value="1"/>
</dbReference>
<accession>A0ABT1U7P1</accession>
<evidence type="ECO:0000313" key="4">
    <source>
        <dbReference type="Proteomes" id="UP001524586"/>
    </source>
</evidence>
<dbReference type="EMBL" id="JANIBK010000101">
    <property type="protein sequence ID" value="MCQ8129820.1"/>
    <property type="molecule type" value="Genomic_DNA"/>
</dbReference>
<dbReference type="InterPro" id="IPR036188">
    <property type="entry name" value="FAD/NAD-bd_sf"/>
</dbReference>
<feature type="domain" description="Amine oxidase" evidence="2">
    <location>
        <begin position="105"/>
        <end position="357"/>
    </location>
</feature>
<comment type="similarity">
    <text evidence="1">Belongs to the flavin monoamine oxidase family.</text>
</comment>
<evidence type="ECO:0000313" key="3">
    <source>
        <dbReference type="EMBL" id="MCQ8129820.1"/>
    </source>
</evidence>
<gene>
    <name evidence="3" type="ORF">NP596_15275</name>
</gene>
<keyword evidence="4" id="KW-1185">Reference proteome</keyword>
<dbReference type="InterPro" id="IPR002937">
    <property type="entry name" value="Amino_oxidase"/>
</dbReference>
<sequence>MTPMLDVAIIGAGLSGLALAERLQDGRRNIAIFEARERCGGRILTHTLPEPELALDLGPTWLWPDRQPRIAGLAARLGLKLFRQWDGGHSLYQIDPRQVPSLYIDVETHAGSRRIEGGCGQLIDGLLKRLPDGMLHLQHRLLSLTDRQTHIDLVFATANGDRQLRARQVVLATPPRILAETIRYEPALPAKFMKILRDTPTWMAAHAKVLLVYEQAFWRRYGFSGNALLRYPGAVLAELYDACPSAPKAAVLFGFFGLPAAARAYYRDNLEEMVVQQLTGLFGEEAANPLRVIIQDWSTETFTATGADQIPLTVHPAYGQAPLQLDHWRDKLYFCGTETAAQAGGYLEGALEAAERVYKALTLTD</sequence>
<reference evidence="3 4" key="1">
    <citation type="submission" date="2022-07" db="EMBL/GenBank/DDBJ databases">
        <title>Methylomonas rivi sp. nov., Methylomonas rosea sp. nov., Methylomonas aureus sp. nov. and Methylomonas subterranea sp. nov., four novel methanotrophs isolated from a freshwater creek and the deep terrestrial subsurface.</title>
        <authorList>
            <person name="Abin C."/>
            <person name="Sankaranarayanan K."/>
            <person name="Garner C."/>
            <person name="Sindelar R."/>
            <person name="Kotary K."/>
            <person name="Garner R."/>
            <person name="Barclay S."/>
            <person name="Lawson P."/>
            <person name="Krumholz L."/>
        </authorList>
    </citation>
    <scope>NUCLEOTIDE SEQUENCE [LARGE SCALE GENOMIC DNA]</scope>
    <source>
        <strain evidence="3 4">WSC-6</strain>
    </source>
</reference>